<keyword evidence="2" id="KW-1185">Reference proteome</keyword>
<name>A0A1D1UQG3_RAMVA</name>
<dbReference type="AlphaFoldDB" id="A0A1D1UQG3"/>
<evidence type="ECO:0000313" key="1">
    <source>
        <dbReference type="EMBL" id="GAU90635.1"/>
    </source>
</evidence>
<dbReference type="EMBL" id="BDGG01000001">
    <property type="protein sequence ID" value="GAU90635.1"/>
    <property type="molecule type" value="Genomic_DNA"/>
</dbReference>
<reference evidence="1 2" key="1">
    <citation type="journal article" date="2016" name="Nat. Commun.">
        <title>Extremotolerant tardigrade genome and improved radiotolerance of human cultured cells by tardigrade-unique protein.</title>
        <authorList>
            <person name="Hashimoto T."/>
            <person name="Horikawa D.D."/>
            <person name="Saito Y."/>
            <person name="Kuwahara H."/>
            <person name="Kozuka-Hata H."/>
            <person name="Shin-I T."/>
            <person name="Minakuchi Y."/>
            <person name="Ohishi K."/>
            <person name="Motoyama A."/>
            <person name="Aizu T."/>
            <person name="Enomoto A."/>
            <person name="Kondo K."/>
            <person name="Tanaka S."/>
            <person name="Hara Y."/>
            <person name="Koshikawa S."/>
            <person name="Sagara H."/>
            <person name="Miura T."/>
            <person name="Yokobori S."/>
            <person name="Miyagawa K."/>
            <person name="Suzuki Y."/>
            <person name="Kubo T."/>
            <person name="Oyama M."/>
            <person name="Kohara Y."/>
            <person name="Fujiyama A."/>
            <person name="Arakawa K."/>
            <person name="Katayama T."/>
            <person name="Toyoda A."/>
            <person name="Kunieda T."/>
        </authorList>
    </citation>
    <scope>NUCLEOTIDE SEQUENCE [LARGE SCALE GENOMIC DNA]</scope>
    <source>
        <strain evidence="1 2">YOKOZUNA-1</strain>
    </source>
</reference>
<comment type="caution">
    <text evidence="1">The sequence shown here is derived from an EMBL/GenBank/DDBJ whole genome shotgun (WGS) entry which is preliminary data.</text>
</comment>
<proteinExistence type="predicted"/>
<gene>
    <name evidence="1" type="primary">RvY_03024-1</name>
    <name evidence="1" type="synonym">RvY_03024.1</name>
    <name evidence="1" type="ORF">RvY_03024</name>
</gene>
<sequence length="207" mass="22935">MSLTCFCSTLVSFGVRVPNFSALELSSPLLSNLSLVSRSSVTLTFLPSRICRRTSRGNIDSKRFMAVIPASACISTELVLWSKSEPKLWCGCSMMVALRSRRRSRLVEAALLMGDVALSVRGSRNHSLMASTFSYTSLTLALSSATTKPNNRHKKTFMMEIVVKAVVFSKTYSSKFCKNRLMINRRAVDRLNVKIQGTSIAYTVSKV</sequence>
<organism evidence="1 2">
    <name type="scientific">Ramazzottius varieornatus</name>
    <name type="common">Water bear</name>
    <name type="synonym">Tardigrade</name>
    <dbReference type="NCBI Taxonomy" id="947166"/>
    <lineage>
        <taxon>Eukaryota</taxon>
        <taxon>Metazoa</taxon>
        <taxon>Ecdysozoa</taxon>
        <taxon>Tardigrada</taxon>
        <taxon>Eutardigrada</taxon>
        <taxon>Parachela</taxon>
        <taxon>Hypsibioidea</taxon>
        <taxon>Ramazzottiidae</taxon>
        <taxon>Ramazzottius</taxon>
    </lineage>
</organism>
<protein>
    <submittedName>
        <fullName evidence="1">Uncharacterized protein</fullName>
    </submittedName>
</protein>
<accession>A0A1D1UQG3</accession>
<dbReference type="Proteomes" id="UP000186922">
    <property type="component" value="Unassembled WGS sequence"/>
</dbReference>
<evidence type="ECO:0000313" key="2">
    <source>
        <dbReference type="Proteomes" id="UP000186922"/>
    </source>
</evidence>